<keyword evidence="2" id="KW-0902">Two-component regulatory system</keyword>
<dbReference type="Gene3D" id="6.10.250.690">
    <property type="match status" value="1"/>
</dbReference>
<dbReference type="PANTHER" id="PTHR48111">
    <property type="entry name" value="REGULATOR OF RPOS"/>
    <property type="match status" value="1"/>
</dbReference>
<protein>
    <submittedName>
        <fullName evidence="10">Response regulator transcription factor</fullName>
    </submittedName>
</protein>
<dbReference type="Pfam" id="PF00486">
    <property type="entry name" value="Trans_reg_C"/>
    <property type="match status" value="1"/>
</dbReference>
<evidence type="ECO:0000256" key="1">
    <source>
        <dbReference type="ARBA" id="ARBA00022553"/>
    </source>
</evidence>
<keyword evidence="4 7" id="KW-0238">DNA-binding</keyword>
<dbReference type="SUPFAM" id="SSF52172">
    <property type="entry name" value="CheY-like"/>
    <property type="match status" value="1"/>
</dbReference>
<dbReference type="GO" id="GO:0005829">
    <property type="term" value="C:cytosol"/>
    <property type="evidence" value="ECO:0007669"/>
    <property type="project" value="TreeGrafter"/>
</dbReference>
<keyword evidence="1 6" id="KW-0597">Phosphoprotein</keyword>
<dbReference type="InterPro" id="IPR036388">
    <property type="entry name" value="WH-like_DNA-bd_sf"/>
</dbReference>
<dbReference type="GO" id="GO:0032993">
    <property type="term" value="C:protein-DNA complex"/>
    <property type="evidence" value="ECO:0007669"/>
    <property type="project" value="TreeGrafter"/>
</dbReference>
<dbReference type="CDD" id="cd00383">
    <property type="entry name" value="trans_reg_C"/>
    <property type="match status" value="1"/>
</dbReference>
<dbReference type="SMART" id="SM00862">
    <property type="entry name" value="Trans_reg_C"/>
    <property type="match status" value="1"/>
</dbReference>
<evidence type="ECO:0000256" key="3">
    <source>
        <dbReference type="ARBA" id="ARBA00023015"/>
    </source>
</evidence>
<feature type="domain" description="Response regulatory" evidence="8">
    <location>
        <begin position="6"/>
        <end position="120"/>
    </location>
</feature>
<dbReference type="GO" id="GO:0000156">
    <property type="term" value="F:phosphorelay response regulator activity"/>
    <property type="evidence" value="ECO:0007669"/>
    <property type="project" value="TreeGrafter"/>
</dbReference>
<sequence>MDPALRLLIVEDQADLAANLWDYFSRRGHVVDHAADGQSGLRMALSGEHDLIVLDLGLPRLDGLDLCRRLREAGRGVPVIMLTARDTLEDKLKGFSGGADDYLVKPFAIRELEARIRALARRGRPPAGSPIEACGVRFDPSALIVRREGRQIVLTRAQARILECLMRHSPGVVDQARLMRAVWGPEGGDPSALHTHMYGLRQVLDKPFAEPLLHTVHGIGYRFGTVQ</sequence>
<reference evidence="10 11" key="1">
    <citation type="submission" date="2019-09" db="EMBL/GenBank/DDBJ databases">
        <title>Arenimonas chukotkensis sp. nov., a bacterium isolated from Chukotka hot spring, Arctic region, Russia.</title>
        <authorList>
            <person name="Zayulina K.S."/>
            <person name="Prokofeva M.I."/>
            <person name="Elcheninov A.G."/>
            <person name="Novikov A."/>
            <person name="Kochetkova T.V."/>
            <person name="Kublanov I.V."/>
        </authorList>
    </citation>
    <scope>NUCLEOTIDE SEQUENCE [LARGE SCALE GENOMIC DNA]</scope>
    <source>
        <strain evidence="10 11">3729k</strain>
    </source>
</reference>
<evidence type="ECO:0000256" key="6">
    <source>
        <dbReference type="PROSITE-ProRule" id="PRU00169"/>
    </source>
</evidence>
<dbReference type="SMART" id="SM00448">
    <property type="entry name" value="REC"/>
    <property type="match status" value="1"/>
</dbReference>
<evidence type="ECO:0000259" key="9">
    <source>
        <dbReference type="PROSITE" id="PS51755"/>
    </source>
</evidence>
<dbReference type="InterPro" id="IPR001867">
    <property type="entry name" value="OmpR/PhoB-type_DNA-bd"/>
</dbReference>
<gene>
    <name evidence="10" type="ORF">F0415_07650</name>
</gene>
<dbReference type="GO" id="GO:0006355">
    <property type="term" value="P:regulation of DNA-templated transcription"/>
    <property type="evidence" value="ECO:0007669"/>
    <property type="project" value="InterPro"/>
</dbReference>
<organism evidence="10 11">
    <name type="scientific">Arenimonas fontis</name>
    <dbReference type="NCBI Taxonomy" id="2608255"/>
    <lineage>
        <taxon>Bacteria</taxon>
        <taxon>Pseudomonadati</taxon>
        <taxon>Pseudomonadota</taxon>
        <taxon>Gammaproteobacteria</taxon>
        <taxon>Lysobacterales</taxon>
        <taxon>Lysobacteraceae</taxon>
        <taxon>Arenimonas</taxon>
    </lineage>
</organism>
<dbReference type="SUPFAM" id="SSF46894">
    <property type="entry name" value="C-terminal effector domain of the bipartite response regulators"/>
    <property type="match status" value="1"/>
</dbReference>
<keyword evidence="5" id="KW-0804">Transcription</keyword>
<dbReference type="AlphaFoldDB" id="A0A5B2Z8S3"/>
<dbReference type="RefSeq" id="WP_149860607.1">
    <property type="nucleotide sequence ID" value="NZ_VUOD01000004.1"/>
</dbReference>
<dbReference type="InterPro" id="IPR011006">
    <property type="entry name" value="CheY-like_superfamily"/>
</dbReference>
<dbReference type="PANTHER" id="PTHR48111:SF22">
    <property type="entry name" value="REGULATOR OF RPOS"/>
    <property type="match status" value="1"/>
</dbReference>
<feature type="modified residue" description="4-aspartylphosphate" evidence="6">
    <location>
        <position position="55"/>
    </location>
</feature>
<dbReference type="Proteomes" id="UP000322165">
    <property type="component" value="Unassembled WGS sequence"/>
</dbReference>
<dbReference type="InterPro" id="IPR039420">
    <property type="entry name" value="WalR-like"/>
</dbReference>
<dbReference type="Gene3D" id="1.10.10.10">
    <property type="entry name" value="Winged helix-like DNA-binding domain superfamily/Winged helix DNA-binding domain"/>
    <property type="match status" value="1"/>
</dbReference>
<keyword evidence="11" id="KW-1185">Reference proteome</keyword>
<evidence type="ECO:0000256" key="5">
    <source>
        <dbReference type="ARBA" id="ARBA00023163"/>
    </source>
</evidence>
<comment type="caution">
    <text evidence="10">The sequence shown here is derived from an EMBL/GenBank/DDBJ whole genome shotgun (WGS) entry which is preliminary data.</text>
</comment>
<evidence type="ECO:0000256" key="2">
    <source>
        <dbReference type="ARBA" id="ARBA00023012"/>
    </source>
</evidence>
<dbReference type="InterPro" id="IPR016032">
    <property type="entry name" value="Sig_transdc_resp-reg_C-effctor"/>
</dbReference>
<dbReference type="EMBL" id="VUOD01000004">
    <property type="protein sequence ID" value="KAA2285108.1"/>
    <property type="molecule type" value="Genomic_DNA"/>
</dbReference>
<dbReference type="FunFam" id="3.40.50.2300:FF:000002">
    <property type="entry name" value="DNA-binding response regulator PhoP"/>
    <property type="match status" value="1"/>
</dbReference>
<proteinExistence type="predicted"/>
<dbReference type="PROSITE" id="PS51755">
    <property type="entry name" value="OMPR_PHOB"/>
    <property type="match status" value="1"/>
</dbReference>
<evidence type="ECO:0000259" key="8">
    <source>
        <dbReference type="PROSITE" id="PS50110"/>
    </source>
</evidence>
<dbReference type="PROSITE" id="PS50110">
    <property type="entry name" value="RESPONSE_REGULATORY"/>
    <property type="match status" value="1"/>
</dbReference>
<evidence type="ECO:0000256" key="7">
    <source>
        <dbReference type="PROSITE-ProRule" id="PRU01091"/>
    </source>
</evidence>
<evidence type="ECO:0000256" key="4">
    <source>
        <dbReference type="ARBA" id="ARBA00023125"/>
    </source>
</evidence>
<evidence type="ECO:0000313" key="10">
    <source>
        <dbReference type="EMBL" id="KAA2285108.1"/>
    </source>
</evidence>
<feature type="DNA-binding region" description="OmpR/PhoB-type" evidence="7">
    <location>
        <begin position="128"/>
        <end position="225"/>
    </location>
</feature>
<evidence type="ECO:0000313" key="11">
    <source>
        <dbReference type="Proteomes" id="UP000322165"/>
    </source>
</evidence>
<dbReference type="GO" id="GO:0000976">
    <property type="term" value="F:transcription cis-regulatory region binding"/>
    <property type="evidence" value="ECO:0007669"/>
    <property type="project" value="TreeGrafter"/>
</dbReference>
<dbReference type="Pfam" id="PF00072">
    <property type="entry name" value="Response_reg"/>
    <property type="match status" value="1"/>
</dbReference>
<dbReference type="InterPro" id="IPR001789">
    <property type="entry name" value="Sig_transdc_resp-reg_receiver"/>
</dbReference>
<feature type="domain" description="OmpR/PhoB-type" evidence="9">
    <location>
        <begin position="128"/>
        <end position="225"/>
    </location>
</feature>
<dbReference type="Gene3D" id="3.40.50.2300">
    <property type="match status" value="1"/>
</dbReference>
<keyword evidence="3" id="KW-0805">Transcription regulation</keyword>
<accession>A0A5B2Z8S3</accession>
<name>A0A5B2Z8S3_9GAMM</name>
<reference evidence="10 11" key="2">
    <citation type="submission" date="2019-09" db="EMBL/GenBank/DDBJ databases">
        <authorList>
            <person name="Mazur A."/>
        </authorList>
    </citation>
    <scope>NUCLEOTIDE SEQUENCE [LARGE SCALE GENOMIC DNA]</scope>
    <source>
        <strain evidence="10 11">3729k</strain>
    </source>
</reference>